<dbReference type="GO" id="GO:0019905">
    <property type="term" value="F:syntaxin binding"/>
    <property type="evidence" value="ECO:0007669"/>
    <property type="project" value="TreeGrafter"/>
</dbReference>
<feature type="compositionally biased region" description="Polar residues" evidence="4">
    <location>
        <begin position="1022"/>
        <end position="1033"/>
    </location>
</feature>
<feature type="coiled-coil region" evidence="3">
    <location>
        <begin position="540"/>
        <end position="574"/>
    </location>
</feature>
<evidence type="ECO:0000256" key="3">
    <source>
        <dbReference type="SAM" id="Coils"/>
    </source>
</evidence>
<dbReference type="CDD" id="cd15873">
    <property type="entry name" value="R-SNARE_STXBP5_6"/>
    <property type="match status" value="1"/>
</dbReference>
<dbReference type="GO" id="GO:0005096">
    <property type="term" value="F:GTPase activator activity"/>
    <property type="evidence" value="ECO:0007669"/>
    <property type="project" value="TreeGrafter"/>
</dbReference>
<dbReference type="Gene3D" id="2.130.10.10">
    <property type="entry name" value="YVTN repeat-like/Quinoprotein amine dehydrogenase"/>
    <property type="match status" value="1"/>
</dbReference>
<dbReference type="GO" id="GO:0005737">
    <property type="term" value="C:cytoplasm"/>
    <property type="evidence" value="ECO:0007669"/>
    <property type="project" value="TreeGrafter"/>
</dbReference>
<comment type="caution">
    <text evidence="6">The sequence shown here is derived from an EMBL/GenBank/DDBJ whole genome shotgun (WGS) entry which is preliminary data.</text>
</comment>
<evidence type="ECO:0000313" key="6">
    <source>
        <dbReference type="EMBL" id="GAV98780.1"/>
    </source>
</evidence>
<keyword evidence="2" id="KW-0268">Exocytosis</keyword>
<reference evidence="6 7" key="1">
    <citation type="submission" date="2016-08" db="EMBL/GenBank/DDBJ databases">
        <authorList>
            <consortium name="Lentinula edodes genome sequencing consortium"/>
            <person name="Sakamoto Y."/>
            <person name="Nakade K."/>
            <person name="Sato S."/>
            <person name="Yoshida Y."/>
            <person name="Miyazaki K."/>
            <person name="Natsume S."/>
            <person name="Konno N."/>
        </authorList>
    </citation>
    <scope>NUCLEOTIDE SEQUENCE [LARGE SCALE GENOMIC DNA]</scope>
    <source>
        <strain evidence="6 7">NBRC 111202</strain>
    </source>
</reference>
<proteinExistence type="inferred from homology"/>
<feature type="region of interest" description="Disordered" evidence="4">
    <location>
        <begin position="1259"/>
        <end position="1375"/>
    </location>
</feature>
<dbReference type="SUPFAM" id="SSF50978">
    <property type="entry name" value="WD40 repeat-like"/>
    <property type="match status" value="1"/>
</dbReference>
<dbReference type="InterPro" id="IPR001680">
    <property type="entry name" value="WD40_rpt"/>
</dbReference>
<evidence type="ECO:0000256" key="1">
    <source>
        <dbReference type="ARBA" id="ARBA00008070"/>
    </source>
</evidence>
<dbReference type="STRING" id="5353.A0A1Q3DV30"/>
<dbReference type="PANTHER" id="PTHR10241:SF25">
    <property type="entry name" value="TOMOSYN, ISOFORM C"/>
    <property type="match status" value="1"/>
</dbReference>
<comment type="similarity">
    <text evidence="1">Belongs to the WD repeat L(2)GL family.</text>
</comment>
<evidence type="ECO:0000313" key="7">
    <source>
        <dbReference type="Proteomes" id="UP000188533"/>
    </source>
</evidence>
<feature type="coiled-coil region" evidence="3">
    <location>
        <begin position="613"/>
        <end position="756"/>
    </location>
</feature>
<feature type="coiled-coil region" evidence="3">
    <location>
        <begin position="56"/>
        <end position="114"/>
    </location>
</feature>
<gene>
    <name evidence="6" type="ORF">LENED_000184</name>
</gene>
<dbReference type="EMBL" id="BDGU01000005">
    <property type="protein sequence ID" value="GAV98780.1"/>
    <property type="molecule type" value="Genomic_DNA"/>
</dbReference>
<dbReference type="SMART" id="SM00320">
    <property type="entry name" value="WD40"/>
    <property type="match status" value="2"/>
</dbReference>
<protein>
    <submittedName>
        <fullName evidence="6">Wd40 containing snare-dependent exocytosis protein</fullName>
    </submittedName>
</protein>
<dbReference type="InterPro" id="IPR013905">
    <property type="entry name" value="Lgl_C_dom"/>
</dbReference>
<keyword evidence="7" id="KW-1185">Reference proteome</keyword>
<feature type="coiled-coil region" evidence="3">
    <location>
        <begin position="331"/>
        <end position="358"/>
    </location>
</feature>
<organism evidence="6 7">
    <name type="scientific">Lentinula edodes</name>
    <name type="common">Shiitake mushroom</name>
    <name type="synonym">Lentinus edodes</name>
    <dbReference type="NCBI Taxonomy" id="5353"/>
    <lineage>
        <taxon>Eukaryota</taxon>
        <taxon>Fungi</taxon>
        <taxon>Dikarya</taxon>
        <taxon>Basidiomycota</taxon>
        <taxon>Agaricomycotina</taxon>
        <taxon>Agaricomycetes</taxon>
        <taxon>Agaricomycetidae</taxon>
        <taxon>Agaricales</taxon>
        <taxon>Marasmiineae</taxon>
        <taxon>Omphalotaceae</taxon>
        <taxon>Lentinula</taxon>
    </lineage>
</organism>
<keyword evidence="3" id="KW-0175">Coiled coil</keyword>
<accession>A0A1Q3DV30</accession>
<dbReference type="Pfam" id="PF08596">
    <property type="entry name" value="Lgl_C"/>
    <property type="match status" value="1"/>
</dbReference>
<dbReference type="InterPro" id="IPR036322">
    <property type="entry name" value="WD40_repeat_dom_sf"/>
</dbReference>
<dbReference type="GO" id="GO:0006893">
    <property type="term" value="P:Golgi to plasma membrane transport"/>
    <property type="evidence" value="ECO:0007669"/>
    <property type="project" value="TreeGrafter"/>
</dbReference>
<dbReference type="GO" id="GO:0006887">
    <property type="term" value="P:exocytosis"/>
    <property type="evidence" value="ECO:0007669"/>
    <property type="project" value="UniProtKB-KW"/>
</dbReference>
<dbReference type="PANTHER" id="PTHR10241">
    <property type="entry name" value="LETHAL 2 GIANT LARVAE PROTEIN"/>
    <property type="match status" value="1"/>
</dbReference>
<evidence type="ECO:0000256" key="4">
    <source>
        <dbReference type="SAM" id="MobiDB-lite"/>
    </source>
</evidence>
<dbReference type="SUPFAM" id="SSF69322">
    <property type="entry name" value="Tricorn protease domain 2"/>
    <property type="match status" value="1"/>
</dbReference>
<feature type="coiled-coil region" evidence="3">
    <location>
        <begin position="160"/>
        <end position="303"/>
    </location>
</feature>
<dbReference type="InterPro" id="IPR015943">
    <property type="entry name" value="WD40/YVTN_repeat-like_dom_sf"/>
</dbReference>
<evidence type="ECO:0000256" key="2">
    <source>
        <dbReference type="ARBA" id="ARBA00022483"/>
    </source>
</evidence>
<dbReference type="Proteomes" id="UP000188533">
    <property type="component" value="Unassembled WGS sequence"/>
</dbReference>
<dbReference type="GO" id="GO:0045159">
    <property type="term" value="F:myosin II binding"/>
    <property type="evidence" value="ECO:0007669"/>
    <property type="project" value="TreeGrafter"/>
</dbReference>
<dbReference type="Gene3D" id="1.20.5.340">
    <property type="match status" value="1"/>
</dbReference>
<evidence type="ECO:0000259" key="5">
    <source>
        <dbReference type="Pfam" id="PF08596"/>
    </source>
</evidence>
<reference evidence="6 7" key="2">
    <citation type="submission" date="2017-02" db="EMBL/GenBank/DDBJ databases">
        <title>A genome survey and senescence transcriptome analysis in Lentinula edodes.</title>
        <authorList>
            <person name="Sakamoto Y."/>
            <person name="Nakade K."/>
            <person name="Sato S."/>
            <person name="Yoshida Y."/>
            <person name="Miyazaki K."/>
            <person name="Natsume S."/>
            <person name="Konno N."/>
        </authorList>
    </citation>
    <scope>NUCLEOTIDE SEQUENCE [LARGE SCALE GENOMIC DNA]</scope>
    <source>
        <strain evidence="6 7">NBRC 111202</strain>
    </source>
</reference>
<dbReference type="GO" id="GO:0005886">
    <property type="term" value="C:plasma membrane"/>
    <property type="evidence" value="ECO:0007669"/>
    <property type="project" value="TreeGrafter"/>
</dbReference>
<feature type="region of interest" description="Disordered" evidence="4">
    <location>
        <begin position="1013"/>
        <end position="1033"/>
    </location>
</feature>
<sequence>MRKAQEMDEMKQTMIDAMQKLNTETSRVLQLETSLNKATLDLQNSSLNVQNTSAALASTEERLRLKDLEAKELENALVSLSQGSEGQQSQLGRMEQAKRKLEARVKELESTLKATVVIPQNTPRTPARCRSSSLSNLRITTLENELSELRDALVSRSTEVQTIQARLEVAQRDALKANNDQMASEARLKTRMVEMENLLAEREDELRYLREQGGAGGLEREEELIKRIDEDDAKIQALERLIGDAHDLPLLREKLAKCEEKLRSEISRVSQLEGQNIELVQEKEKALNDLKEERGRITELETQSRISSDIQNFRSKPAVTPDLNPEAVANMERLLGAVDRLRGERNGLRRDMHFLETESKFTIAALEAKITSLSSITASRASPEFDHNIPSICITPSEEEKTAQDGMITAEGQRKEIKRLRGLALVCSLVIGHLETDRTKLEVQRNSACSAYEEKTNRLALTEVRLHETEDRLTTTIQLLEETTTQRNDTMSRLSALDMEWRTKLDDANIGQQESRNEVDHLNASMVRISKMLETVTSERDSLSVQVTNLDSEIASARQELTEAESRYTQLQFHQLSDMPSTQATKTLRSQIEELEGRVMRRTEQIGIHQHDIRRLETNLRLHEERLAEMTTEMEMIVAQKDAMVEDCADARDQRDEAILKIEKLEEDVERLENLLEDRNQEQEAIIEVMFLNSARTKEKMTVENGRIEEMRARMQSLLEEHDNTLHNVQTLNQALEDVKQRLQSSEQDAKRTAESLASSQAELTRSLMSTEDLVQMKIDLSGQVRELEDQLGSRVTEVSTLTSQLENLQQESSSTIKQRADTIALLESQLESARSSLSLKETEHRVALEDLQQQVIQKDKDLALNDLEGELVQLKMKHVEELGQLQSRLVEVTTAFDELQARHRSSQVTHEQSLADSAESKAQVEKQLREAIRELSLLKEIKESLETASQKHLDEARQLEERVAAANLELTLTRGKLNKSDESVQRNIDELAKARLEHEKVLAEARDTLAETQTRLEEESTAANQSREQASALQKKLEEEAHGRLQDRSFYEEALQSAKECQEQAELRVDELGQNVSALETQIRKAVAQIQTLQDEKKTAEREMTTLEAKNQRSLSLNRHLESQIRESELTIANLGTELENVNNHLAKVEKACSAAEVNLSLQNTQHKREVSQLHHEVETLKGRPDLESVVAELEERINEMEDLLRRKCEEIEENDDVKLGLMKENKSLKTKVESLSRKVSNLQTKLAAAKATLPAPTIEQRIPSTSSPASASTSSLSPSTSVPTSASTSRPRSNTMVGTPGPSDRVSAPAVPDRLNRVVSVPSALPRPKTPERRNVLGPVLRAMSPKKDKPKSEPAPAAQSKKRRAPDDFEGYEIPPQAFTVESLPGDGEKGSEHATPKIRRVLITALAYEPIAGLLAVATPGSIELLGKPGVACKITLPDINVVKTLHISPSESTFKLLCLDDHDKLYIYDLSTYGQPKLLATTRFDQPNSITISPSHSHAFIALQTGEVLTYDLECLRKSSYRIPNMWTLYEEKMAASGMPEIATPTSGIAIDTLTHPRDLNLLFVIYRGGVVLSDLSNRNTLRTYELVYPPGAPGGWGYGSNDILTHRRPEATCMAIHPAGHFFAVGYADGSIAFWAIEDEDQPLLVRTLNDLDVQNVNAEQLEAHLAHKGGKTAAFSGEPIFKLSWCSFPNSSDPRGGETALVILGGLSLEDPPGITVHWLPAFNPTDPPASQSTTPALHPYIRSSMRTSVEPLNTYFYEIHGTVHDYILIPRESPHFTGSFDVVSILVVKESVAGTRVVEAYEFPPPAFAEHAHDDPHPVEEGRDTLDDLADTLQDLQINNDPRRLQLPGYLSNGTSGLLGGVIRTLSKDAYSFLVQTDAPAHAALSLKAGYAWSDPVDHISKYHPPRITITWHADLSVQIWDVSAQLVQKFKPDPIDCEFPNSLPNLTIDTNVVLMAPFVASKLPVQDHTIQYVRMAAESFECAVVLSSGMVILYQFTSPPDPLPPFEELLDPELLSLRHVFPSPDSTSRFSPFFALSPNRGQVSACALADVGFLAVAYADGCLFVIDMRGPTVILRHGVKAKSRHSIGLHVGTDTDPITSLEWTISPIDKEDRLALRLIAGHGSGASQVFTFGRSLDSSWKPTEEVVKFDGSVHPIGMFVINSKNGSRCTADRSRLAASLDTSLISPSAPVLLVMAGTKGVRCNVNITGERISKVEWNHKMGKVLTIQIVQKLSSYALVALTENHEAWAYSLPNLECLHNMALPPITYLPISVDETGDFFAWTRNPENGLIRQATYGTLFNFRRVETTPAIDLLSTKPVVPAQPQPVSLGPTSILGSWFNFGQSMTGAQIDALLGGPDKPVPIQQPRSQALANDAARDHSQVAKQAAATQNSLYDRLTSALNERGQMLGDLEDRFNSLESGSRSMVDQAKKLAAEQSAKSWFRF</sequence>
<feature type="compositionally biased region" description="Low complexity" evidence="4">
    <location>
        <begin position="1259"/>
        <end position="1295"/>
    </location>
</feature>
<feature type="domain" description="Lethal giant larvae (Lgl)-like C-terminal" evidence="5">
    <location>
        <begin position="1979"/>
        <end position="2369"/>
    </location>
</feature>
<name>A0A1Q3DV30_LENED</name>